<dbReference type="Proteomes" id="UP000092666">
    <property type="component" value="Unassembled WGS sequence"/>
</dbReference>
<evidence type="ECO:0000313" key="1">
    <source>
        <dbReference type="EMBL" id="OCF37377.1"/>
    </source>
</evidence>
<gene>
    <name evidence="1" type="ORF">I316_00498</name>
</gene>
<reference evidence="2" key="2">
    <citation type="submission" date="2013-12" db="EMBL/GenBank/DDBJ databases">
        <title>Evolution of pathogenesis and genome organization in the Tremellales.</title>
        <authorList>
            <person name="Cuomo C."/>
            <person name="Litvintseva A."/>
            <person name="Heitman J."/>
            <person name="Chen Y."/>
            <person name="Sun S."/>
            <person name="Springer D."/>
            <person name="Dromer F."/>
            <person name="Young S."/>
            <person name="Zeng Q."/>
            <person name="Chapman S."/>
            <person name="Gujja S."/>
            <person name="Saif S."/>
            <person name="Birren B."/>
        </authorList>
    </citation>
    <scope>NUCLEOTIDE SEQUENCE [LARGE SCALE GENOMIC DNA]</scope>
    <source>
        <strain evidence="2">BCC8398</strain>
    </source>
</reference>
<reference evidence="1 2" key="1">
    <citation type="submission" date="2013-07" db="EMBL/GenBank/DDBJ databases">
        <title>The Genome Sequence of Cryptococcus heveanensis BCC8398.</title>
        <authorList>
            <consortium name="The Broad Institute Genome Sequencing Platform"/>
            <person name="Cuomo C."/>
            <person name="Litvintseva A."/>
            <person name="Chen Y."/>
            <person name="Heitman J."/>
            <person name="Sun S."/>
            <person name="Springer D."/>
            <person name="Dromer F."/>
            <person name="Young S.K."/>
            <person name="Zeng Q."/>
            <person name="Gargeya S."/>
            <person name="Fitzgerald M."/>
            <person name="Abouelleil A."/>
            <person name="Alvarado L."/>
            <person name="Berlin A.M."/>
            <person name="Chapman S.B."/>
            <person name="Dewar J."/>
            <person name="Goldberg J."/>
            <person name="Griggs A."/>
            <person name="Gujja S."/>
            <person name="Hansen M."/>
            <person name="Howarth C."/>
            <person name="Imamovic A."/>
            <person name="Larimer J."/>
            <person name="McCowan C."/>
            <person name="Murphy C."/>
            <person name="Pearson M."/>
            <person name="Priest M."/>
            <person name="Roberts A."/>
            <person name="Saif S."/>
            <person name="Shea T."/>
            <person name="Sykes S."/>
            <person name="Wortman J."/>
            <person name="Nusbaum C."/>
            <person name="Birren B."/>
        </authorList>
    </citation>
    <scope>NUCLEOTIDE SEQUENCE [LARGE SCALE GENOMIC DNA]</scope>
    <source>
        <strain evidence="1 2">BCC8398</strain>
    </source>
</reference>
<dbReference type="AlphaFoldDB" id="A0A1B9H2A2"/>
<protein>
    <submittedName>
        <fullName evidence="1">Uncharacterized protein</fullName>
    </submittedName>
</protein>
<dbReference type="EMBL" id="KV700122">
    <property type="protein sequence ID" value="OCF37377.1"/>
    <property type="molecule type" value="Genomic_DNA"/>
</dbReference>
<evidence type="ECO:0000313" key="2">
    <source>
        <dbReference type="Proteomes" id="UP000092666"/>
    </source>
</evidence>
<sequence length="186" mass="20763">MSRASGPSRGRSSTLPSDYKIIYPPSEALQSAGTLPDGYPNKEAWLSAYTRPEDGGTTVVFSRRGIADLISYVPYSPANYQERVIFSARRRGQTATSLHNPLDHLSTVDLSSFAPSQTVTHESNAHQGKQREKGFFPIFNRLRQLSFDDLTHARRRPSSSLAKANLRRPSSRIIKRPAVFLKTTRS</sequence>
<keyword evidence="2" id="KW-1185">Reference proteome</keyword>
<organism evidence="1 2">
    <name type="scientific">Kwoniella heveanensis BCC8398</name>
    <dbReference type="NCBI Taxonomy" id="1296120"/>
    <lineage>
        <taxon>Eukaryota</taxon>
        <taxon>Fungi</taxon>
        <taxon>Dikarya</taxon>
        <taxon>Basidiomycota</taxon>
        <taxon>Agaricomycotina</taxon>
        <taxon>Tremellomycetes</taxon>
        <taxon>Tremellales</taxon>
        <taxon>Cryptococcaceae</taxon>
        <taxon>Kwoniella</taxon>
    </lineage>
</organism>
<name>A0A1B9H2A2_9TREE</name>
<proteinExistence type="predicted"/>
<accession>A0A1B9H2A2</accession>